<keyword evidence="5" id="KW-1185">Reference proteome</keyword>
<organism evidence="3 6">
    <name type="scientific">Bordetella genomosp. 1</name>
    <dbReference type="NCBI Taxonomy" id="1395607"/>
    <lineage>
        <taxon>Bacteria</taxon>
        <taxon>Pseudomonadati</taxon>
        <taxon>Pseudomonadota</taxon>
        <taxon>Betaproteobacteria</taxon>
        <taxon>Burkholderiales</taxon>
        <taxon>Alcaligenaceae</taxon>
        <taxon>Bordetella</taxon>
    </lineage>
</organism>
<dbReference type="Gene3D" id="3.40.50.850">
    <property type="entry name" value="Isochorismatase-like"/>
    <property type="match status" value="1"/>
</dbReference>
<dbReference type="EMBL" id="NEVR01000001">
    <property type="protein sequence ID" value="OZI69007.1"/>
    <property type="molecule type" value="Genomic_DNA"/>
</dbReference>
<evidence type="ECO:0000313" key="6">
    <source>
        <dbReference type="Proteomes" id="UP000217005"/>
    </source>
</evidence>
<evidence type="ECO:0000259" key="2">
    <source>
        <dbReference type="Pfam" id="PF00857"/>
    </source>
</evidence>
<dbReference type="PANTHER" id="PTHR43540">
    <property type="entry name" value="PEROXYUREIDOACRYLATE/UREIDOACRYLATE AMIDOHYDROLASE-RELATED"/>
    <property type="match status" value="1"/>
</dbReference>
<keyword evidence="1 3" id="KW-0378">Hydrolase</keyword>
<reference evidence="3 6" key="1">
    <citation type="submission" date="2017-05" db="EMBL/GenBank/DDBJ databases">
        <title>Complete and WGS of Bordetella genogroups.</title>
        <authorList>
            <person name="Spilker T."/>
            <person name="LiPuma J."/>
        </authorList>
    </citation>
    <scope>NUCLEOTIDE SEQUENCE [LARGE SCALE GENOMIC DNA]</scope>
    <source>
        <strain evidence="3 6">AU17610</strain>
    </source>
</reference>
<evidence type="ECO:0000313" key="3">
    <source>
        <dbReference type="EMBL" id="OZI40811.1"/>
    </source>
</evidence>
<proteinExistence type="predicted"/>
<evidence type="ECO:0000313" key="5">
    <source>
        <dbReference type="Proteomes" id="UP000216354"/>
    </source>
</evidence>
<name>A0A261SUP1_9BORD</name>
<protein>
    <submittedName>
        <fullName evidence="3">Hydrolase</fullName>
    </submittedName>
</protein>
<dbReference type="InterPro" id="IPR050272">
    <property type="entry name" value="Isochorismatase-like_hydrls"/>
</dbReference>
<dbReference type="EMBL" id="NEVL01000001">
    <property type="protein sequence ID" value="OZI40811.1"/>
    <property type="molecule type" value="Genomic_DNA"/>
</dbReference>
<comment type="caution">
    <text evidence="3">The sequence shown here is derived from an EMBL/GenBank/DDBJ whole genome shotgun (WGS) entry which is preliminary data.</text>
</comment>
<dbReference type="Proteomes" id="UP000217005">
    <property type="component" value="Unassembled WGS sequence"/>
</dbReference>
<dbReference type="Pfam" id="PF00857">
    <property type="entry name" value="Isochorismatase"/>
    <property type="match status" value="1"/>
</dbReference>
<dbReference type="GO" id="GO:0016787">
    <property type="term" value="F:hydrolase activity"/>
    <property type="evidence" value="ECO:0007669"/>
    <property type="project" value="UniProtKB-KW"/>
</dbReference>
<dbReference type="OrthoDB" id="5360912at2"/>
<evidence type="ECO:0000256" key="1">
    <source>
        <dbReference type="ARBA" id="ARBA00022801"/>
    </source>
</evidence>
<sequence>MSTALLLIDIQESFRSRPYWDETELPAFLAAVQHLIDEAQRRGQPIVQIFHEQDGGKADPFDPANGQVRTLAGLRVPPCPVFRKTVHSALYARDAKDQNLDDWLSAQGVTGVVISGIRTEQCCETTTRHASDNGLDVIYALDATLTFAMQARSGRVYTPAELRERTELVLEGRFARVVPAAQAWSL</sequence>
<dbReference type="InterPro" id="IPR036380">
    <property type="entry name" value="Isochorismatase-like_sf"/>
</dbReference>
<dbReference type="AlphaFoldDB" id="A0A261SUP1"/>
<dbReference type="RefSeq" id="WP_094824925.1">
    <property type="nucleotide sequence ID" value="NZ_NEVL01000001.1"/>
</dbReference>
<accession>A0A261SUP1</accession>
<evidence type="ECO:0000313" key="4">
    <source>
        <dbReference type="EMBL" id="OZI69007.1"/>
    </source>
</evidence>
<gene>
    <name evidence="4" type="ORF">CAL27_06005</name>
    <name evidence="3" type="ORF">CEG14_03365</name>
</gene>
<dbReference type="PANTHER" id="PTHR43540:SF6">
    <property type="entry name" value="ISOCHORISMATASE-LIKE DOMAIN-CONTAINING PROTEIN"/>
    <property type="match status" value="1"/>
</dbReference>
<dbReference type="Proteomes" id="UP000216354">
    <property type="component" value="Unassembled WGS sequence"/>
</dbReference>
<reference evidence="4 5" key="2">
    <citation type="submission" date="2017-05" db="EMBL/GenBank/DDBJ databases">
        <title>Complete and WGS of Bordetella genogroups.</title>
        <authorList>
            <person name="Spilker T."/>
            <person name="Lipuma J."/>
        </authorList>
    </citation>
    <scope>NUCLEOTIDE SEQUENCE [LARGE SCALE GENOMIC DNA]</scope>
    <source>
        <strain evidence="4 5">AU9795</strain>
    </source>
</reference>
<dbReference type="InterPro" id="IPR000868">
    <property type="entry name" value="Isochorismatase-like_dom"/>
</dbReference>
<feature type="domain" description="Isochorismatase-like" evidence="2">
    <location>
        <begin position="3"/>
        <end position="150"/>
    </location>
</feature>
<dbReference type="SUPFAM" id="SSF52499">
    <property type="entry name" value="Isochorismatase-like hydrolases"/>
    <property type="match status" value="1"/>
</dbReference>